<comment type="cofactor">
    <cofactor evidence="1 4">
        <name>Mg(2+)</name>
        <dbReference type="ChEBI" id="CHEBI:18420"/>
    </cofactor>
</comment>
<dbReference type="InterPro" id="IPR034686">
    <property type="entry name" value="Terpene_cyclase-like_2"/>
</dbReference>
<dbReference type="SFLD" id="SFLDG01020">
    <property type="entry name" value="Terpene_Cyclase_Like_2"/>
    <property type="match status" value="1"/>
</dbReference>
<evidence type="ECO:0000313" key="7">
    <source>
        <dbReference type="Proteomes" id="UP001480595"/>
    </source>
</evidence>
<dbReference type="RefSeq" id="XP_066719835.1">
    <property type="nucleotide sequence ID" value="XM_066853980.1"/>
</dbReference>
<organism evidence="6 7">
    <name type="scientific">Apiospora phragmitis</name>
    <dbReference type="NCBI Taxonomy" id="2905665"/>
    <lineage>
        <taxon>Eukaryota</taxon>
        <taxon>Fungi</taxon>
        <taxon>Dikarya</taxon>
        <taxon>Ascomycota</taxon>
        <taxon>Pezizomycotina</taxon>
        <taxon>Sordariomycetes</taxon>
        <taxon>Xylariomycetidae</taxon>
        <taxon>Amphisphaeriales</taxon>
        <taxon>Apiosporaceae</taxon>
        <taxon>Apiospora</taxon>
    </lineage>
</organism>
<dbReference type="Proteomes" id="UP001480595">
    <property type="component" value="Unassembled WGS sequence"/>
</dbReference>
<dbReference type="PANTHER" id="PTHR35201:SF4">
    <property type="entry name" value="BETA-PINACENE SYNTHASE-RELATED"/>
    <property type="match status" value="1"/>
</dbReference>
<dbReference type="PANTHER" id="PTHR35201">
    <property type="entry name" value="TERPENE SYNTHASE"/>
    <property type="match status" value="1"/>
</dbReference>
<dbReference type="SFLD" id="SFLDS00005">
    <property type="entry name" value="Isoprenoid_Synthase_Type_I"/>
    <property type="match status" value="1"/>
</dbReference>
<evidence type="ECO:0000256" key="4">
    <source>
        <dbReference type="RuleBase" id="RU366034"/>
    </source>
</evidence>
<dbReference type="Pfam" id="PF19086">
    <property type="entry name" value="Terpene_syn_C_2"/>
    <property type="match status" value="1"/>
</dbReference>
<comment type="caution">
    <text evidence="6">The sequence shown here is derived from an EMBL/GenBank/DDBJ whole genome shotgun (WGS) entry which is preliminary data.</text>
</comment>
<accession>A0ABR1W5K4</accession>
<keyword evidence="4" id="KW-0479">Metal-binding</keyword>
<dbReference type="GeneID" id="92087043"/>
<dbReference type="InterPro" id="IPR008949">
    <property type="entry name" value="Isoprenoid_synthase_dom_sf"/>
</dbReference>
<proteinExistence type="inferred from homology"/>
<name>A0ABR1W5K4_9PEZI</name>
<keyword evidence="4" id="KW-0456">Lyase</keyword>
<dbReference type="EMBL" id="JAQQWL010000003">
    <property type="protein sequence ID" value="KAK8078764.1"/>
    <property type="molecule type" value="Genomic_DNA"/>
</dbReference>
<evidence type="ECO:0000256" key="2">
    <source>
        <dbReference type="ARBA" id="ARBA00006333"/>
    </source>
</evidence>
<feature type="compositionally biased region" description="Polar residues" evidence="5">
    <location>
        <begin position="13"/>
        <end position="24"/>
    </location>
</feature>
<dbReference type="SUPFAM" id="SSF48576">
    <property type="entry name" value="Terpenoid synthases"/>
    <property type="match status" value="1"/>
</dbReference>
<sequence>MATAVLKAPPSPTSIRQSVPPSSGETLATLDLPAFAVTNPRAERQRLVQRCTGETIHVENLMSLMPAWFKKIQPQKILDEVNVEIDEWLKTINLPEAKKRKQRETMSSSPAFSMRTARIFMFDDEIDPGGDLTSDDAGTRRICDQILQCIDACLHPDPQRATATFGAPPPGSPGTVEMLHGILGTMRPGMGPATTERLRRQLHAYLEGVARQHPVRRDDGLPDPWDHLRLRCDDIGVRPSVTQLEYAMGFELPEHVVRHEAMECIVLDCAKLCVLVNEILSLEKEFRAGQLENLCLLFVHAEDISIHAALAKVQALIRKHYRSCKAAVARLPWTDDDEQTNEHVRRYVQCCRRIASGTAQWSYVCTRYFGRAQLGEKWEMVATLGQ</sequence>
<dbReference type="Gene3D" id="1.10.600.10">
    <property type="entry name" value="Farnesyl Diphosphate Synthase"/>
    <property type="match status" value="1"/>
</dbReference>
<gene>
    <name evidence="6" type="ORF">PG994_002571</name>
</gene>
<comment type="similarity">
    <text evidence="2 4">Belongs to the terpene synthase family.</text>
</comment>
<keyword evidence="7" id="KW-1185">Reference proteome</keyword>
<feature type="region of interest" description="Disordered" evidence="5">
    <location>
        <begin position="1"/>
        <end position="24"/>
    </location>
</feature>
<protein>
    <recommendedName>
        <fullName evidence="4">Terpene synthase</fullName>
        <ecNumber evidence="4">4.2.3.-</ecNumber>
    </recommendedName>
</protein>
<dbReference type="EC" id="4.2.3.-" evidence="4"/>
<evidence type="ECO:0000256" key="1">
    <source>
        <dbReference type="ARBA" id="ARBA00001946"/>
    </source>
</evidence>
<evidence type="ECO:0000313" key="6">
    <source>
        <dbReference type="EMBL" id="KAK8078764.1"/>
    </source>
</evidence>
<evidence type="ECO:0000256" key="3">
    <source>
        <dbReference type="ARBA" id="ARBA00022842"/>
    </source>
</evidence>
<keyword evidence="3 4" id="KW-0460">Magnesium</keyword>
<reference evidence="6 7" key="1">
    <citation type="submission" date="2023-01" db="EMBL/GenBank/DDBJ databases">
        <title>Analysis of 21 Apiospora genomes using comparative genomics revels a genus with tremendous synthesis potential of carbohydrate active enzymes and secondary metabolites.</title>
        <authorList>
            <person name="Sorensen T."/>
        </authorList>
    </citation>
    <scope>NUCLEOTIDE SEQUENCE [LARGE SCALE GENOMIC DNA]</scope>
    <source>
        <strain evidence="6 7">CBS 135458</strain>
    </source>
</reference>
<evidence type="ECO:0000256" key="5">
    <source>
        <dbReference type="SAM" id="MobiDB-lite"/>
    </source>
</evidence>